<dbReference type="Proteomes" id="UP000054217">
    <property type="component" value="Unassembled WGS sequence"/>
</dbReference>
<reference evidence="3" key="2">
    <citation type="submission" date="2015-01" db="EMBL/GenBank/DDBJ databases">
        <title>Evolutionary Origins and Diversification of the Mycorrhizal Mutualists.</title>
        <authorList>
            <consortium name="DOE Joint Genome Institute"/>
            <consortium name="Mycorrhizal Genomics Consortium"/>
            <person name="Kohler A."/>
            <person name="Kuo A."/>
            <person name="Nagy L.G."/>
            <person name="Floudas D."/>
            <person name="Copeland A."/>
            <person name="Barry K.W."/>
            <person name="Cichocki N."/>
            <person name="Veneault-Fourrey C."/>
            <person name="LaButti K."/>
            <person name="Lindquist E.A."/>
            <person name="Lipzen A."/>
            <person name="Lundell T."/>
            <person name="Morin E."/>
            <person name="Murat C."/>
            <person name="Riley R."/>
            <person name="Ohm R."/>
            <person name="Sun H."/>
            <person name="Tunlid A."/>
            <person name="Henrissat B."/>
            <person name="Grigoriev I.V."/>
            <person name="Hibbett D.S."/>
            <person name="Martin F."/>
        </authorList>
    </citation>
    <scope>NUCLEOTIDE SEQUENCE [LARGE SCALE GENOMIC DNA]</scope>
    <source>
        <strain evidence="3">Marx 270</strain>
    </source>
</reference>
<reference evidence="2 3" key="1">
    <citation type="submission" date="2014-04" db="EMBL/GenBank/DDBJ databases">
        <authorList>
            <consortium name="DOE Joint Genome Institute"/>
            <person name="Kuo A."/>
            <person name="Kohler A."/>
            <person name="Costa M.D."/>
            <person name="Nagy L.G."/>
            <person name="Floudas D."/>
            <person name="Copeland A."/>
            <person name="Barry K.W."/>
            <person name="Cichocki N."/>
            <person name="Veneault-Fourrey C."/>
            <person name="LaButti K."/>
            <person name="Lindquist E.A."/>
            <person name="Lipzen A."/>
            <person name="Lundell T."/>
            <person name="Morin E."/>
            <person name="Murat C."/>
            <person name="Sun H."/>
            <person name="Tunlid A."/>
            <person name="Henrissat B."/>
            <person name="Grigoriev I.V."/>
            <person name="Hibbett D.S."/>
            <person name="Martin F."/>
            <person name="Nordberg H.P."/>
            <person name="Cantor M.N."/>
            <person name="Hua S.X."/>
        </authorList>
    </citation>
    <scope>NUCLEOTIDE SEQUENCE [LARGE SCALE GENOMIC DNA]</scope>
    <source>
        <strain evidence="2 3">Marx 270</strain>
    </source>
</reference>
<evidence type="ECO:0000313" key="2">
    <source>
        <dbReference type="EMBL" id="KIO04606.1"/>
    </source>
</evidence>
<organism evidence="2 3">
    <name type="scientific">Pisolithus tinctorius Marx 270</name>
    <dbReference type="NCBI Taxonomy" id="870435"/>
    <lineage>
        <taxon>Eukaryota</taxon>
        <taxon>Fungi</taxon>
        <taxon>Dikarya</taxon>
        <taxon>Basidiomycota</taxon>
        <taxon>Agaricomycotina</taxon>
        <taxon>Agaricomycetes</taxon>
        <taxon>Agaricomycetidae</taxon>
        <taxon>Boletales</taxon>
        <taxon>Sclerodermatineae</taxon>
        <taxon>Pisolithaceae</taxon>
        <taxon>Pisolithus</taxon>
    </lineage>
</organism>
<dbReference type="InParanoid" id="A0A0C3P9S1"/>
<feature type="transmembrane region" description="Helical" evidence="1">
    <location>
        <begin position="271"/>
        <end position="291"/>
    </location>
</feature>
<accession>A0A0C3P9S1</accession>
<keyword evidence="1" id="KW-0812">Transmembrane</keyword>
<evidence type="ECO:0000313" key="3">
    <source>
        <dbReference type="Proteomes" id="UP000054217"/>
    </source>
</evidence>
<dbReference type="OrthoDB" id="3258371at2759"/>
<sequence>MLLITAVLGFASLAAMSATIVFGFFALSGGQRVQTTKPDGSSKTYHCLYDTTIQCPSGAIFPAQLRIYSPFHDTPLADDTIAFVLARPYIPTSIPKDAILLEASNVVAVPGDPSSEEYESRVPDSPWPYVFGLGTVSSRAITLPDGASKAFSVVSSDYVRDANMTSTVVCTIDSSHPRWRRTPVPNQNSMVFYSGHFSGAAAGGGITVGLKNITLYIGGRNNGTNMTAASGSRKRKFMSTLSQEYASSFLNVVSLNGNSGETTGIVPPEKLSPTIGCVCFYYCSFIFILFFSAKLPRYLPRAVRLHLNTPESYSILELK</sequence>
<keyword evidence="1" id="KW-0472">Membrane</keyword>
<proteinExistence type="predicted"/>
<name>A0A0C3P9S1_PISTI</name>
<keyword evidence="3" id="KW-1185">Reference proteome</keyword>
<keyword evidence="1" id="KW-1133">Transmembrane helix</keyword>
<dbReference type="HOGENOM" id="CLU_069878_1_0_1"/>
<protein>
    <submittedName>
        <fullName evidence="2">Uncharacterized protein</fullName>
    </submittedName>
</protein>
<gene>
    <name evidence="2" type="ORF">M404DRAFT_544335</name>
</gene>
<evidence type="ECO:0000256" key="1">
    <source>
        <dbReference type="SAM" id="Phobius"/>
    </source>
</evidence>
<dbReference type="AlphaFoldDB" id="A0A0C3P9S1"/>
<dbReference type="EMBL" id="KN831970">
    <property type="protein sequence ID" value="KIO04606.1"/>
    <property type="molecule type" value="Genomic_DNA"/>
</dbReference>